<keyword evidence="3" id="KW-1185">Reference proteome</keyword>
<reference evidence="2 3" key="1">
    <citation type="submission" date="2021-03" db="EMBL/GenBank/DDBJ databases">
        <title>Genomic Encyclopedia of Type Strains, Phase IV (KMG-IV): sequencing the most valuable type-strain genomes for metagenomic binning, comparative biology and taxonomic classification.</title>
        <authorList>
            <person name="Goeker M."/>
        </authorList>
    </citation>
    <scope>NUCLEOTIDE SEQUENCE [LARGE SCALE GENOMIC DNA]</scope>
    <source>
        <strain evidence="2 3">DSM 24738</strain>
    </source>
</reference>
<accession>A0ABS4GQ21</accession>
<feature type="transmembrane region" description="Helical" evidence="1">
    <location>
        <begin position="182"/>
        <end position="205"/>
    </location>
</feature>
<dbReference type="PANTHER" id="PTHR36111">
    <property type="entry name" value="INNER MEMBRANE PROTEIN-RELATED"/>
    <property type="match status" value="1"/>
</dbReference>
<feature type="transmembrane region" description="Helical" evidence="1">
    <location>
        <begin position="6"/>
        <end position="24"/>
    </location>
</feature>
<gene>
    <name evidence="2" type="ORF">J2Z37_002327</name>
</gene>
<feature type="transmembrane region" description="Helical" evidence="1">
    <location>
        <begin position="57"/>
        <end position="75"/>
    </location>
</feature>
<organism evidence="2 3">
    <name type="scientific">Ammoniphilus resinae</name>
    <dbReference type="NCBI Taxonomy" id="861532"/>
    <lineage>
        <taxon>Bacteria</taxon>
        <taxon>Bacillati</taxon>
        <taxon>Bacillota</taxon>
        <taxon>Bacilli</taxon>
        <taxon>Bacillales</taxon>
        <taxon>Paenibacillaceae</taxon>
        <taxon>Aneurinibacillus group</taxon>
        <taxon>Ammoniphilus</taxon>
    </lineage>
</organism>
<dbReference type="Pfam" id="PF04474">
    <property type="entry name" value="DUF554"/>
    <property type="match status" value="1"/>
</dbReference>
<feature type="transmembrane region" description="Helical" evidence="1">
    <location>
        <begin position="33"/>
        <end position="51"/>
    </location>
</feature>
<evidence type="ECO:0000313" key="2">
    <source>
        <dbReference type="EMBL" id="MBP1932326.1"/>
    </source>
</evidence>
<feature type="transmembrane region" description="Helical" evidence="1">
    <location>
        <begin position="140"/>
        <end position="162"/>
    </location>
</feature>
<feature type="transmembrane region" description="Helical" evidence="1">
    <location>
        <begin position="211"/>
        <end position="230"/>
    </location>
</feature>
<dbReference type="EMBL" id="JAGGKT010000006">
    <property type="protein sequence ID" value="MBP1932326.1"/>
    <property type="molecule type" value="Genomic_DNA"/>
</dbReference>
<keyword evidence="1" id="KW-0812">Transmembrane</keyword>
<protein>
    <submittedName>
        <fullName evidence="2">Membrane protein YqgA involved in biofilm formation</fullName>
    </submittedName>
</protein>
<dbReference type="RefSeq" id="WP_209810383.1">
    <property type="nucleotide sequence ID" value="NZ_JAGGKT010000006.1"/>
</dbReference>
<evidence type="ECO:0000256" key="1">
    <source>
        <dbReference type="SAM" id="Phobius"/>
    </source>
</evidence>
<sequence>MVLWGTIINTMAIICGALLGSRLTKISEGVKNTIMQGIGMAVCILGIMMALKTEQFIIVLASLVVGGILGEWMRIDKGLDKIGKWVESRFGQKGNKNLATGFVTATLVYCIGAMTILGALDSGLRGNHDILYTKSILDGFTSIIFASTLGIGVIFSAIPVFLYQGLIALGATFITLFVSDQLLNAIIVEVTAVGGILIVGIGLNILEVKKINVANLLPSLLVAAFAVWLLSKLSIL</sequence>
<dbReference type="Proteomes" id="UP001519343">
    <property type="component" value="Unassembled WGS sequence"/>
</dbReference>
<dbReference type="PANTHER" id="PTHR36111:SF2">
    <property type="entry name" value="INNER MEMBRANE PROTEIN"/>
    <property type="match status" value="1"/>
</dbReference>
<feature type="transmembrane region" description="Helical" evidence="1">
    <location>
        <begin position="98"/>
        <end position="120"/>
    </location>
</feature>
<dbReference type="InterPro" id="IPR007563">
    <property type="entry name" value="DUF554"/>
</dbReference>
<name>A0ABS4GQ21_9BACL</name>
<comment type="caution">
    <text evidence="2">The sequence shown here is derived from an EMBL/GenBank/DDBJ whole genome shotgun (WGS) entry which is preliminary data.</text>
</comment>
<keyword evidence="1" id="KW-0472">Membrane</keyword>
<evidence type="ECO:0000313" key="3">
    <source>
        <dbReference type="Proteomes" id="UP001519343"/>
    </source>
</evidence>
<proteinExistence type="predicted"/>
<keyword evidence="1" id="KW-1133">Transmembrane helix</keyword>